<evidence type="ECO:0000313" key="3">
    <source>
        <dbReference type="EMBL" id="KAB1650352.1"/>
    </source>
</evidence>
<feature type="transmembrane region" description="Helical" evidence="1">
    <location>
        <begin position="49"/>
        <end position="72"/>
    </location>
</feature>
<accession>A0A6H9WHF1</accession>
<keyword evidence="1" id="KW-1133">Transmembrane helix</keyword>
<proteinExistence type="predicted"/>
<dbReference type="PANTHER" id="PTHR39430">
    <property type="entry name" value="MEMBRANE-ASSOCIATED PROTEASE-RELATED"/>
    <property type="match status" value="1"/>
</dbReference>
<evidence type="ECO:0000256" key="1">
    <source>
        <dbReference type="SAM" id="Phobius"/>
    </source>
</evidence>
<gene>
    <name evidence="3" type="ORF">F8O04_09270</name>
</gene>
<feature type="transmembrane region" description="Helical" evidence="1">
    <location>
        <begin position="16"/>
        <end position="37"/>
    </location>
</feature>
<dbReference type="EMBL" id="WBJY01000001">
    <property type="protein sequence ID" value="KAB1650352.1"/>
    <property type="molecule type" value="Genomic_DNA"/>
</dbReference>
<keyword evidence="1" id="KW-0472">Membrane</keyword>
<sequence>MTPSPTPLPQRLASTAWRIALAVLPLGAALAIMVLLMPATSDPSDPITLAGRIAVGVGISAVSLFVIALLIRKADGKRMRDAGVTSIRTGWRLVLWGALVWTVPAGAAFGVFALLGAPLTVTAETAEVAQTVLLLLLAVLLTEALPEEAVFRGYVTTALGAVARGWWVIVIQALLFTLVAGALRQNWNPVDLSLFLSMGIGFGYLRMTTGSVWMPVGFHAAFQTGSQLVLTHEVVHFTGGTGAAMLALGVIPFTAAAILVSTTGTPRIVTPALPAAR</sequence>
<keyword evidence="3" id="KW-0645">Protease</keyword>
<evidence type="ECO:0000313" key="4">
    <source>
        <dbReference type="Proteomes" id="UP000431744"/>
    </source>
</evidence>
<evidence type="ECO:0000259" key="2">
    <source>
        <dbReference type="Pfam" id="PF02517"/>
    </source>
</evidence>
<dbReference type="GO" id="GO:0008237">
    <property type="term" value="F:metallopeptidase activity"/>
    <property type="evidence" value="ECO:0007669"/>
    <property type="project" value="UniProtKB-KW"/>
</dbReference>
<dbReference type="PANTHER" id="PTHR39430:SF1">
    <property type="entry name" value="PROTEASE"/>
    <property type="match status" value="1"/>
</dbReference>
<dbReference type="Pfam" id="PF02517">
    <property type="entry name" value="Rce1-like"/>
    <property type="match status" value="1"/>
</dbReference>
<dbReference type="GO" id="GO:0004175">
    <property type="term" value="F:endopeptidase activity"/>
    <property type="evidence" value="ECO:0007669"/>
    <property type="project" value="UniProtKB-ARBA"/>
</dbReference>
<name>A0A6H9WHF1_9MICO</name>
<dbReference type="InterPro" id="IPR003675">
    <property type="entry name" value="Rce1/LyrA-like_dom"/>
</dbReference>
<organism evidence="3 4">
    <name type="scientific">Pseudoclavibacter endophyticus</name>
    <dbReference type="NCBI Taxonomy" id="1778590"/>
    <lineage>
        <taxon>Bacteria</taxon>
        <taxon>Bacillati</taxon>
        <taxon>Actinomycetota</taxon>
        <taxon>Actinomycetes</taxon>
        <taxon>Micrococcales</taxon>
        <taxon>Microbacteriaceae</taxon>
        <taxon>Pseudoclavibacter</taxon>
    </lineage>
</organism>
<feature type="transmembrane region" description="Helical" evidence="1">
    <location>
        <begin position="203"/>
        <end position="222"/>
    </location>
</feature>
<feature type="transmembrane region" description="Helical" evidence="1">
    <location>
        <begin position="166"/>
        <end position="183"/>
    </location>
</feature>
<dbReference type="OrthoDB" id="6059004at2"/>
<protein>
    <submittedName>
        <fullName evidence="3">CPBP family intramembrane metalloprotease</fullName>
    </submittedName>
</protein>
<dbReference type="AlphaFoldDB" id="A0A6H9WHF1"/>
<feature type="transmembrane region" description="Helical" evidence="1">
    <location>
        <begin position="93"/>
        <end position="116"/>
    </location>
</feature>
<dbReference type="GO" id="GO:0006508">
    <property type="term" value="P:proteolysis"/>
    <property type="evidence" value="ECO:0007669"/>
    <property type="project" value="UniProtKB-KW"/>
</dbReference>
<reference evidence="3 4" key="1">
    <citation type="submission" date="2019-09" db="EMBL/GenBank/DDBJ databases">
        <title>Phylogeny of genus Pseudoclavibacter and closely related genus.</title>
        <authorList>
            <person name="Li Y."/>
        </authorList>
    </citation>
    <scope>NUCLEOTIDE SEQUENCE [LARGE SCALE GENOMIC DNA]</scope>
    <source>
        <strain evidence="3 4">EGI 60007</strain>
    </source>
</reference>
<feature type="transmembrane region" description="Helical" evidence="1">
    <location>
        <begin position="234"/>
        <end position="260"/>
    </location>
</feature>
<dbReference type="RefSeq" id="WP_158028937.1">
    <property type="nucleotide sequence ID" value="NZ_BMHG01000001.1"/>
</dbReference>
<dbReference type="GO" id="GO:0080120">
    <property type="term" value="P:CAAX-box protein maturation"/>
    <property type="evidence" value="ECO:0007669"/>
    <property type="project" value="UniProtKB-ARBA"/>
</dbReference>
<keyword evidence="3" id="KW-0378">Hydrolase</keyword>
<keyword evidence="1" id="KW-0812">Transmembrane</keyword>
<keyword evidence="3" id="KW-0482">Metalloprotease</keyword>
<feature type="domain" description="CAAX prenyl protease 2/Lysostaphin resistance protein A-like" evidence="2">
    <location>
        <begin position="131"/>
        <end position="223"/>
    </location>
</feature>
<comment type="caution">
    <text evidence="3">The sequence shown here is derived from an EMBL/GenBank/DDBJ whole genome shotgun (WGS) entry which is preliminary data.</text>
</comment>
<keyword evidence="4" id="KW-1185">Reference proteome</keyword>
<dbReference type="Proteomes" id="UP000431744">
    <property type="component" value="Unassembled WGS sequence"/>
</dbReference>